<dbReference type="AlphaFoldDB" id="A0A699HPJ8"/>
<feature type="domain" description="Reverse transcriptase Ty1/copia-type" evidence="2">
    <location>
        <begin position="319"/>
        <end position="455"/>
    </location>
</feature>
<evidence type="ECO:0000256" key="1">
    <source>
        <dbReference type="SAM" id="MobiDB-lite"/>
    </source>
</evidence>
<accession>A0A699HPJ8</accession>
<feature type="compositionally biased region" description="Polar residues" evidence="1">
    <location>
        <begin position="749"/>
        <end position="764"/>
    </location>
</feature>
<dbReference type="Pfam" id="PF25597">
    <property type="entry name" value="SH3_retrovirus"/>
    <property type="match status" value="1"/>
</dbReference>
<evidence type="ECO:0000259" key="3">
    <source>
        <dbReference type="Pfam" id="PF25597"/>
    </source>
</evidence>
<dbReference type="InterPro" id="IPR057670">
    <property type="entry name" value="SH3_retrovirus"/>
</dbReference>
<evidence type="ECO:0000313" key="4">
    <source>
        <dbReference type="EMBL" id="GEY54332.1"/>
    </source>
</evidence>
<dbReference type="PANTHER" id="PTHR11439">
    <property type="entry name" value="GAG-POL-RELATED RETROTRANSPOSON"/>
    <property type="match status" value="1"/>
</dbReference>
<feature type="region of interest" description="Disordered" evidence="1">
    <location>
        <begin position="709"/>
        <end position="779"/>
    </location>
</feature>
<dbReference type="CDD" id="cd09272">
    <property type="entry name" value="RNase_HI_RT_Ty1"/>
    <property type="match status" value="1"/>
</dbReference>
<reference evidence="4" key="1">
    <citation type="journal article" date="2019" name="Sci. Rep.">
        <title>Draft genome of Tanacetum cinerariifolium, the natural source of mosquito coil.</title>
        <authorList>
            <person name="Yamashiro T."/>
            <person name="Shiraishi A."/>
            <person name="Satake H."/>
            <person name="Nakayama K."/>
        </authorList>
    </citation>
    <scope>NUCLEOTIDE SEQUENCE</scope>
</reference>
<sequence length="831" mass="94217">MATVEVPQTLEYRGGQLNAAAVLEVENFSNWKKRFMCHIIGIEPQFENIIKNGHFVPMTAGQRKPENQWKIMMIEKLSTTDYDSADESSVCSIPLPILKKLDGAKPISRPKTIKSILRSNSTFKAEPLKDVIINEPSSAPAKGNKSSSFSKVHSAPTVYLHNHKDHLGKFDEKADDGYLLGYSLVSKAFRVFNTRRQQTEETYHIIFDESPKAIKFLNPRLTTSTLLNQKDIHLMNIFILMNLLKDQNDQPVQNDEILNNDHSEHSNHTNDEQIIDSLPNTEYIQIYKHLSSLNTEDTSAQNTTISSPPIPVPPMDFRNKKDETRIVIKNKSRLVAQGYNQQDGIDCDETFTPVVRLEAIRIFLAFSTYMNFIVYQMDVKSAFLNGKLKEVVDVKPPPGFKSNEFPNHVCKLDKALYGLKQAPRAWYETLLTFLTEHKFVRGKIDNTLFVYKTQSDVILENPKESHLIAVNRIFKYLKGTSSLGLWYLKCLDFDLKGYSGSDYAGCNMDRKSTAAKAEYVAVAGCCANILWLKSQLTDYDIKYEKVPVFCDNTSAIAISNNPVLHSRTKHIDIRYQFIRDHILKGNIELHFIPTQYQLVDIFTKPLDEPTFKRLIVKLEELVTLDKPQSPNSFLPATQVDFTFDEIAFTTNNEVALIYPSHLNQEYFMVVSDFISKCCLKEAFTRAPTQYKEYLSEFWYTTKTLDNSKDWVSAPTGEVKGEIGKKPGATTGLRSKRSLKHTSDPKTKASKSQTDQSKIETQSSLAKDKSPSHPSPPTHVVGEMHKEAQQAAGGPTSLGPPVKKEPILSSILIPQLKLILDHLLLMILVRYT</sequence>
<organism evidence="4">
    <name type="scientific">Tanacetum cinerariifolium</name>
    <name type="common">Dalmatian daisy</name>
    <name type="synonym">Chrysanthemum cinerariifolium</name>
    <dbReference type="NCBI Taxonomy" id="118510"/>
    <lineage>
        <taxon>Eukaryota</taxon>
        <taxon>Viridiplantae</taxon>
        <taxon>Streptophyta</taxon>
        <taxon>Embryophyta</taxon>
        <taxon>Tracheophyta</taxon>
        <taxon>Spermatophyta</taxon>
        <taxon>Magnoliopsida</taxon>
        <taxon>eudicotyledons</taxon>
        <taxon>Gunneridae</taxon>
        <taxon>Pentapetalae</taxon>
        <taxon>asterids</taxon>
        <taxon>campanulids</taxon>
        <taxon>Asterales</taxon>
        <taxon>Asteraceae</taxon>
        <taxon>Asteroideae</taxon>
        <taxon>Anthemideae</taxon>
        <taxon>Anthemidinae</taxon>
        <taxon>Tanacetum</taxon>
    </lineage>
</organism>
<feature type="domain" description="Retroviral polymerase SH3-like" evidence="3">
    <location>
        <begin position="158"/>
        <end position="210"/>
    </location>
</feature>
<protein>
    <submittedName>
        <fullName evidence="4">Retrovirus-related Pol polyprotein from transposon TNT 1-94</fullName>
    </submittedName>
</protein>
<dbReference type="InterPro" id="IPR043502">
    <property type="entry name" value="DNA/RNA_pol_sf"/>
</dbReference>
<dbReference type="InterPro" id="IPR013103">
    <property type="entry name" value="RVT_2"/>
</dbReference>
<proteinExistence type="predicted"/>
<dbReference type="SUPFAM" id="SSF56672">
    <property type="entry name" value="DNA/RNA polymerases"/>
    <property type="match status" value="1"/>
</dbReference>
<comment type="caution">
    <text evidence="4">The sequence shown here is derived from an EMBL/GenBank/DDBJ whole genome shotgun (WGS) entry which is preliminary data.</text>
</comment>
<dbReference type="PANTHER" id="PTHR11439:SF495">
    <property type="entry name" value="REVERSE TRANSCRIPTASE, RNA-DEPENDENT DNA POLYMERASE-RELATED"/>
    <property type="match status" value="1"/>
</dbReference>
<dbReference type="Pfam" id="PF07727">
    <property type="entry name" value="RVT_2"/>
    <property type="match status" value="1"/>
</dbReference>
<gene>
    <name evidence="4" type="ORF">Tci_426306</name>
</gene>
<name>A0A699HPJ8_TANCI</name>
<evidence type="ECO:0000259" key="2">
    <source>
        <dbReference type="Pfam" id="PF07727"/>
    </source>
</evidence>
<dbReference type="EMBL" id="BKCJ010187485">
    <property type="protein sequence ID" value="GEY54332.1"/>
    <property type="molecule type" value="Genomic_DNA"/>
</dbReference>